<evidence type="ECO:0000313" key="3">
    <source>
        <dbReference type="EMBL" id="GAA1973477.1"/>
    </source>
</evidence>
<feature type="transmembrane region" description="Helical" evidence="1">
    <location>
        <begin position="112"/>
        <end position="130"/>
    </location>
</feature>
<feature type="transmembrane region" description="Helical" evidence="1">
    <location>
        <begin position="251"/>
        <end position="274"/>
    </location>
</feature>
<comment type="caution">
    <text evidence="3">The sequence shown here is derived from an EMBL/GenBank/DDBJ whole genome shotgun (WGS) entry which is preliminary data.</text>
</comment>
<feature type="domain" description="DUF1206" evidence="2">
    <location>
        <begin position="28"/>
        <end position="92"/>
    </location>
</feature>
<keyword evidence="1" id="KW-0472">Membrane</keyword>
<feature type="transmembrane region" description="Helical" evidence="1">
    <location>
        <begin position="212"/>
        <end position="231"/>
    </location>
</feature>
<accession>A0ABN2RR70</accession>
<dbReference type="Proteomes" id="UP001500571">
    <property type="component" value="Unassembled WGS sequence"/>
</dbReference>
<feature type="transmembrane region" description="Helical" evidence="1">
    <location>
        <begin position="69"/>
        <end position="91"/>
    </location>
</feature>
<dbReference type="EMBL" id="BAAAPB010000005">
    <property type="protein sequence ID" value="GAA1973477.1"/>
    <property type="molecule type" value="Genomic_DNA"/>
</dbReference>
<gene>
    <name evidence="3" type="ORF">GCM10009798_38370</name>
</gene>
<evidence type="ECO:0000313" key="4">
    <source>
        <dbReference type="Proteomes" id="UP001500571"/>
    </source>
</evidence>
<feature type="domain" description="DUF1206" evidence="2">
    <location>
        <begin position="211"/>
        <end position="277"/>
    </location>
</feature>
<evidence type="ECO:0000259" key="2">
    <source>
        <dbReference type="Pfam" id="PF06724"/>
    </source>
</evidence>
<protein>
    <submittedName>
        <fullName evidence="3">DUF1206 domain-containing protein</fullName>
    </submittedName>
</protein>
<dbReference type="RefSeq" id="WP_344047684.1">
    <property type="nucleotide sequence ID" value="NZ_BAAAPB010000005.1"/>
</dbReference>
<feature type="transmembrane region" description="Helical" evidence="1">
    <location>
        <begin position="159"/>
        <end position="180"/>
    </location>
</feature>
<reference evidence="3 4" key="1">
    <citation type="journal article" date="2019" name="Int. J. Syst. Evol. Microbiol.">
        <title>The Global Catalogue of Microorganisms (GCM) 10K type strain sequencing project: providing services to taxonomists for standard genome sequencing and annotation.</title>
        <authorList>
            <consortium name="The Broad Institute Genomics Platform"/>
            <consortium name="The Broad Institute Genome Sequencing Center for Infectious Disease"/>
            <person name="Wu L."/>
            <person name="Ma J."/>
        </authorList>
    </citation>
    <scope>NUCLEOTIDE SEQUENCE [LARGE SCALE GENOMIC DNA]</scope>
    <source>
        <strain evidence="3 4">JCM 15309</strain>
    </source>
</reference>
<evidence type="ECO:0000256" key="1">
    <source>
        <dbReference type="SAM" id="Phobius"/>
    </source>
</evidence>
<dbReference type="Pfam" id="PF06724">
    <property type="entry name" value="DUF1206"/>
    <property type="match status" value="3"/>
</dbReference>
<feature type="domain" description="DUF1206" evidence="2">
    <location>
        <begin position="110"/>
        <end position="185"/>
    </location>
</feature>
<keyword evidence="4" id="KW-1185">Reference proteome</keyword>
<keyword evidence="1" id="KW-1133">Transmembrane helix</keyword>
<keyword evidence="1" id="KW-0812">Transmembrane</keyword>
<organism evidence="3 4">
    <name type="scientific">Nocardioides panacihumi</name>
    <dbReference type="NCBI Taxonomy" id="400774"/>
    <lineage>
        <taxon>Bacteria</taxon>
        <taxon>Bacillati</taxon>
        <taxon>Actinomycetota</taxon>
        <taxon>Actinomycetes</taxon>
        <taxon>Propionibacteriales</taxon>
        <taxon>Nocardioidaceae</taxon>
        <taxon>Nocardioides</taxon>
    </lineage>
</organism>
<feature type="transmembrane region" description="Helical" evidence="1">
    <location>
        <begin position="28"/>
        <end position="49"/>
    </location>
</feature>
<dbReference type="InterPro" id="IPR009597">
    <property type="entry name" value="DUF1206"/>
</dbReference>
<proteinExistence type="predicted"/>
<name>A0ABN2RR70_9ACTN</name>
<sequence length="282" mass="28891">MTQVSSSTVTRAAAEAQDHPALSWTARLGFACYGLVYLLIGWLAAQLALGDSQGSPSRNGALAQVAQEPFGRVVLWVAVAGFSALVVWELCQLIVGHRDRDGMKKVVGKAGSAAKAAVFATLAVSAYRVADSSSGSSGGGGGSGSSSQGWTARVLSWPAGPALVAAGGAAIVAYAIWSVVKGVTDRWTKEVDVNGRTGNTGRALAWTARTGYVGRGAAFAVVGGLVVWAALTRDPQKSGGLDEALRTVRDGPAGPLLLALIALGLACFGIFNIAKAWHLRQS</sequence>